<proteinExistence type="predicted"/>
<sequence>MAITNNSPNSPTVVEPTVQDILNALAGLDNKLKSFETGFHAKLDAFDAKFSEKFDVLDNKLSEIETKVSNLNADVSRVKTRVSNLNTRVARLEDTTRKHDEILHVLRSCGTERRSKFRSCR</sequence>
<gene>
    <name evidence="2" type="ORF">QCA50_008939</name>
</gene>
<accession>A0AAW0GCQ1</accession>
<keyword evidence="1" id="KW-0175">Coiled coil</keyword>
<protein>
    <submittedName>
        <fullName evidence="2">Uncharacterized protein</fullName>
    </submittedName>
</protein>
<organism evidence="2 3">
    <name type="scientific">Cerrena zonata</name>
    <dbReference type="NCBI Taxonomy" id="2478898"/>
    <lineage>
        <taxon>Eukaryota</taxon>
        <taxon>Fungi</taxon>
        <taxon>Dikarya</taxon>
        <taxon>Basidiomycota</taxon>
        <taxon>Agaricomycotina</taxon>
        <taxon>Agaricomycetes</taxon>
        <taxon>Polyporales</taxon>
        <taxon>Cerrenaceae</taxon>
        <taxon>Cerrena</taxon>
    </lineage>
</organism>
<feature type="coiled-coil region" evidence="1">
    <location>
        <begin position="54"/>
        <end position="95"/>
    </location>
</feature>
<evidence type="ECO:0000313" key="3">
    <source>
        <dbReference type="Proteomes" id="UP001385951"/>
    </source>
</evidence>
<dbReference type="Gene3D" id="1.20.1270.70">
    <property type="entry name" value="Designed single chain three-helix bundle"/>
    <property type="match status" value="1"/>
</dbReference>
<keyword evidence="3" id="KW-1185">Reference proteome</keyword>
<dbReference type="AlphaFoldDB" id="A0AAW0GCQ1"/>
<dbReference type="EMBL" id="JASBNA010000012">
    <property type="protein sequence ID" value="KAK7687723.1"/>
    <property type="molecule type" value="Genomic_DNA"/>
</dbReference>
<dbReference type="Proteomes" id="UP001385951">
    <property type="component" value="Unassembled WGS sequence"/>
</dbReference>
<comment type="caution">
    <text evidence="2">The sequence shown here is derived from an EMBL/GenBank/DDBJ whole genome shotgun (WGS) entry which is preliminary data.</text>
</comment>
<evidence type="ECO:0000256" key="1">
    <source>
        <dbReference type="SAM" id="Coils"/>
    </source>
</evidence>
<name>A0AAW0GCQ1_9APHY</name>
<reference evidence="2 3" key="1">
    <citation type="submission" date="2022-09" db="EMBL/GenBank/DDBJ databases">
        <authorList>
            <person name="Palmer J.M."/>
        </authorList>
    </citation>
    <scope>NUCLEOTIDE SEQUENCE [LARGE SCALE GENOMIC DNA]</scope>
    <source>
        <strain evidence="2 3">DSM 7382</strain>
    </source>
</reference>
<evidence type="ECO:0000313" key="2">
    <source>
        <dbReference type="EMBL" id="KAK7687723.1"/>
    </source>
</evidence>